<keyword evidence="4" id="KW-0611">Plant defense</keyword>
<dbReference type="STRING" id="77586.A0A0D9WQV3"/>
<evidence type="ECO:0000256" key="2">
    <source>
        <dbReference type="ARBA" id="ARBA00006333"/>
    </source>
</evidence>
<organism evidence="7 8">
    <name type="scientific">Leersia perrieri</name>
    <dbReference type="NCBI Taxonomy" id="77586"/>
    <lineage>
        <taxon>Eukaryota</taxon>
        <taxon>Viridiplantae</taxon>
        <taxon>Streptophyta</taxon>
        <taxon>Embryophyta</taxon>
        <taxon>Tracheophyta</taxon>
        <taxon>Spermatophyta</taxon>
        <taxon>Magnoliopsida</taxon>
        <taxon>Liliopsida</taxon>
        <taxon>Poales</taxon>
        <taxon>Poaceae</taxon>
        <taxon>BOP clade</taxon>
        <taxon>Oryzoideae</taxon>
        <taxon>Oryzeae</taxon>
        <taxon>Oryzinae</taxon>
        <taxon>Leersia</taxon>
    </lineage>
</organism>
<keyword evidence="6" id="KW-0456">Lyase</keyword>
<dbReference type="GO" id="GO:0016102">
    <property type="term" value="P:diterpenoid biosynthetic process"/>
    <property type="evidence" value="ECO:0007669"/>
    <property type="project" value="TreeGrafter"/>
</dbReference>
<dbReference type="Gene3D" id="1.50.10.160">
    <property type="match status" value="1"/>
</dbReference>
<dbReference type="SUPFAM" id="SSF48239">
    <property type="entry name" value="Terpenoid cyclases/Protein prenyltransferases"/>
    <property type="match status" value="1"/>
</dbReference>
<dbReference type="PANTHER" id="PTHR31739:SF17">
    <property type="entry name" value="ENT-SANDARACOPIMARA-8(14),15-DIENE SYNTHASE, CHLOROPLASTIC"/>
    <property type="match status" value="1"/>
</dbReference>
<dbReference type="HOGENOM" id="CLU_783817_0_0_1"/>
<dbReference type="eggNOG" id="ENOG502QVGX">
    <property type="taxonomic scope" value="Eukaryota"/>
</dbReference>
<proteinExistence type="inferred from homology"/>
<dbReference type="EnsemblPlants" id="LPERR06G14080.1">
    <property type="protein sequence ID" value="LPERR06G14080.1"/>
    <property type="gene ID" value="LPERR06G14080"/>
</dbReference>
<dbReference type="FunFam" id="1.50.10.160:FF:000002">
    <property type="entry name" value="cis-abienol synthase, chloroplastic"/>
    <property type="match status" value="1"/>
</dbReference>
<reference evidence="8" key="2">
    <citation type="submission" date="2013-12" db="EMBL/GenBank/DDBJ databases">
        <authorList>
            <person name="Yu Y."/>
            <person name="Lee S."/>
            <person name="de Baynast K."/>
            <person name="Wissotski M."/>
            <person name="Liu L."/>
            <person name="Talag J."/>
            <person name="Goicoechea J."/>
            <person name="Angelova A."/>
            <person name="Jetty R."/>
            <person name="Kudrna D."/>
            <person name="Golser W."/>
            <person name="Rivera L."/>
            <person name="Zhang J."/>
            <person name="Wing R."/>
        </authorList>
    </citation>
    <scope>NUCLEOTIDE SEQUENCE</scope>
</reference>
<evidence type="ECO:0000256" key="4">
    <source>
        <dbReference type="ARBA" id="ARBA00022821"/>
    </source>
</evidence>
<evidence type="ECO:0000313" key="7">
    <source>
        <dbReference type="EnsemblPlants" id="LPERR06G14080.1"/>
    </source>
</evidence>
<dbReference type="Gramene" id="LPERR06G14080.1">
    <property type="protein sequence ID" value="LPERR06G14080.1"/>
    <property type="gene ID" value="LPERR06G14080"/>
</dbReference>
<keyword evidence="3" id="KW-0479">Metal-binding</keyword>
<evidence type="ECO:0000313" key="8">
    <source>
        <dbReference type="Proteomes" id="UP000032180"/>
    </source>
</evidence>
<comment type="similarity">
    <text evidence="2">Belongs to the terpene synthase family.</text>
</comment>
<evidence type="ECO:0008006" key="9">
    <source>
        <dbReference type="Google" id="ProtNLM"/>
    </source>
</evidence>
<dbReference type="InterPro" id="IPR008930">
    <property type="entry name" value="Terpenoid_cyclase/PrenylTrfase"/>
</dbReference>
<dbReference type="Pfam" id="PF19086">
    <property type="entry name" value="Terpene_syn_C_2"/>
    <property type="match status" value="1"/>
</dbReference>
<dbReference type="AlphaFoldDB" id="A0A0D9WQV3"/>
<sequence length="354" mass="39146">MVPLRGSPQSPCFPQCIEWILQNQNNNGSWGINPLGSTVNKDILLSTLACVLALKKWNTGRDNIRKGLSFIGKNFSVAMDDKLVAPVGFNITFSGLLSLATRMGLEIPVTQADIDGIFHLRKIELERDAGGTVSARKAFMAYVSEGLGSLQDWDFIMTNQRKNGSLFDSPSTTAMAAIHIYDDKALNYLDALANKSGGSGGPIVLTAMYLVGPELSEEVVRSKEYKDMFMNMSVAGRLLNDVQTYEREIKQGKINSVMLQALSRDGSSPSPSSIEEAKRELRSVIEACRLELQRLVFREGGVVPRPCRELFWLMSKVVNIYYLEEDGYFTPDEMMSKANAVIIDPLQVTLPPSC</sequence>
<protein>
    <recommendedName>
        <fullName evidence="9">Terpene synthase N-terminal domain-containing protein</fullName>
    </recommendedName>
</protein>
<name>A0A0D9WQV3_9ORYZ</name>
<dbReference type="GO" id="GO:0000287">
    <property type="term" value="F:magnesium ion binding"/>
    <property type="evidence" value="ECO:0007669"/>
    <property type="project" value="TreeGrafter"/>
</dbReference>
<evidence type="ECO:0000256" key="3">
    <source>
        <dbReference type="ARBA" id="ARBA00022723"/>
    </source>
</evidence>
<keyword evidence="5" id="KW-0460">Magnesium</keyword>
<accession>A0A0D9WQV3</accession>
<dbReference type="PANTHER" id="PTHR31739">
    <property type="entry name" value="ENT-COPALYL DIPHOSPHATE SYNTHASE, CHLOROPLASTIC"/>
    <property type="match status" value="1"/>
</dbReference>
<keyword evidence="8" id="KW-1185">Reference proteome</keyword>
<dbReference type="InterPro" id="IPR008949">
    <property type="entry name" value="Isoprenoid_synthase_dom_sf"/>
</dbReference>
<reference evidence="7" key="3">
    <citation type="submission" date="2015-04" db="UniProtKB">
        <authorList>
            <consortium name="EnsemblPlants"/>
        </authorList>
    </citation>
    <scope>IDENTIFICATION</scope>
</reference>
<dbReference type="GO" id="GO:0006952">
    <property type="term" value="P:defense response"/>
    <property type="evidence" value="ECO:0007669"/>
    <property type="project" value="UniProtKB-KW"/>
</dbReference>
<evidence type="ECO:0000256" key="6">
    <source>
        <dbReference type="ARBA" id="ARBA00023239"/>
    </source>
</evidence>
<comment type="cofactor">
    <cofactor evidence="1">
        <name>Mg(2+)</name>
        <dbReference type="ChEBI" id="CHEBI:18420"/>
    </cofactor>
</comment>
<dbReference type="SUPFAM" id="SSF48576">
    <property type="entry name" value="Terpenoid synthases"/>
    <property type="match status" value="1"/>
</dbReference>
<evidence type="ECO:0000256" key="5">
    <source>
        <dbReference type="ARBA" id="ARBA00022842"/>
    </source>
</evidence>
<dbReference type="Gene3D" id="1.10.600.10">
    <property type="entry name" value="Farnesyl Diphosphate Synthase"/>
    <property type="match status" value="1"/>
</dbReference>
<dbReference type="InterPro" id="IPR050148">
    <property type="entry name" value="Terpene_synthase-like"/>
</dbReference>
<evidence type="ECO:0000256" key="1">
    <source>
        <dbReference type="ARBA" id="ARBA00001946"/>
    </source>
</evidence>
<dbReference type="Proteomes" id="UP000032180">
    <property type="component" value="Chromosome 6"/>
</dbReference>
<dbReference type="GO" id="GO:0010333">
    <property type="term" value="F:terpene synthase activity"/>
    <property type="evidence" value="ECO:0007669"/>
    <property type="project" value="InterPro"/>
</dbReference>
<reference evidence="7 8" key="1">
    <citation type="submission" date="2012-08" db="EMBL/GenBank/DDBJ databases">
        <title>Oryza genome evolution.</title>
        <authorList>
            <person name="Wing R.A."/>
        </authorList>
    </citation>
    <scope>NUCLEOTIDE SEQUENCE</scope>
</reference>